<reference evidence="1" key="1">
    <citation type="submission" date="2012-09" db="EMBL/GenBank/DDBJ databases">
        <authorList>
            <person name="Martin A.A."/>
        </authorList>
    </citation>
    <scope>NUCLEOTIDE SEQUENCE</scope>
</reference>
<dbReference type="STRING" id="6313.A0A0K0CUZ3"/>
<protein>
    <submittedName>
        <fullName evidence="2">Hexosaminidase D</fullName>
    </submittedName>
</protein>
<name>A0A0K0CUZ3_ANGCA</name>
<dbReference type="InterPro" id="IPR017853">
    <property type="entry name" value="GH"/>
</dbReference>
<sequence length="133" mass="15314">MFSLRVDDNTHGVFRRRRGGGPFDRRPFVQTIVHLDLKGAPPILSVYTWLFPLLRKLGVHGVLIEYEDMFPYSGPLNSIAEMNDIEVIPLVQTFGHMEFILKHPPFAGLRERPLEVGVAYFFVDFQQHVFLAC</sequence>
<dbReference type="WBParaSite" id="ACAC_0000109701-mRNA-1">
    <property type="protein sequence ID" value="ACAC_0000109701-mRNA-1"/>
    <property type="gene ID" value="ACAC_0000109701"/>
</dbReference>
<proteinExistence type="predicted"/>
<dbReference type="PANTHER" id="PTHR21040">
    <property type="entry name" value="BCDNA.GH04120"/>
    <property type="match status" value="1"/>
</dbReference>
<dbReference type="AlphaFoldDB" id="A0A0K0CUZ3"/>
<reference evidence="2" key="2">
    <citation type="submission" date="2017-02" db="UniProtKB">
        <authorList>
            <consortium name="WormBaseParasite"/>
        </authorList>
    </citation>
    <scope>IDENTIFICATION</scope>
</reference>
<organism evidence="1 2">
    <name type="scientific">Angiostrongylus cantonensis</name>
    <name type="common">Rat lungworm</name>
    <dbReference type="NCBI Taxonomy" id="6313"/>
    <lineage>
        <taxon>Eukaryota</taxon>
        <taxon>Metazoa</taxon>
        <taxon>Ecdysozoa</taxon>
        <taxon>Nematoda</taxon>
        <taxon>Chromadorea</taxon>
        <taxon>Rhabditida</taxon>
        <taxon>Rhabditina</taxon>
        <taxon>Rhabditomorpha</taxon>
        <taxon>Strongyloidea</taxon>
        <taxon>Metastrongylidae</taxon>
        <taxon>Angiostrongylus</taxon>
    </lineage>
</organism>
<dbReference type="SUPFAM" id="SSF51445">
    <property type="entry name" value="(Trans)glycosidases"/>
    <property type="match status" value="1"/>
</dbReference>
<dbReference type="Proteomes" id="UP000035642">
    <property type="component" value="Unassembled WGS sequence"/>
</dbReference>
<evidence type="ECO:0000313" key="2">
    <source>
        <dbReference type="WBParaSite" id="ACAC_0000109701-mRNA-1"/>
    </source>
</evidence>
<dbReference type="PANTHER" id="PTHR21040:SF8">
    <property type="entry name" value="BCDNA.GH04120"/>
    <property type="match status" value="1"/>
</dbReference>
<dbReference type="Gene3D" id="3.20.20.80">
    <property type="entry name" value="Glycosidases"/>
    <property type="match status" value="1"/>
</dbReference>
<evidence type="ECO:0000313" key="1">
    <source>
        <dbReference type="Proteomes" id="UP000035642"/>
    </source>
</evidence>
<keyword evidence="1" id="KW-1185">Reference proteome</keyword>
<accession>A0A0K0CUZ3</accession>
<dbReference type="GO" id="GO:0015929">
    <property type="term" value="F:hexosaminidase activity"/>
    <property type="evidence" value="ECO:0007669"/>
    <property type="project" value="InterPro"/>
</dbReference>
<dbReference type="InterPro" id="IPR038901">
    <property type="entry name" value="HEXDC-like"/>
</dbReference>